<keyword evidence="2" id="KW-0963">Cytoplasm</keyword>
<evidence type="ECO:0000313" key="5">
    <source>
        <dbReference type="Proteomes" id="UP001216384"/>
    </source>
</evidence>
<dbReference type="InterPro" id="IPR001126">
    <property type="entry name" value="UmuC"/>
</dbReference>
<evidence type="ECO:0000313" key="4">
    <source>
        <dbReference type="EMBL" id="MDC4183071.1"/>
    </source>
</evidence>
<keyword evidence="2" id="KW-0515">Mutator protein</keyword>
<name>A0AAW6HQV9_9MOLU</name>
<feature type="binding site" evidence="2">
    <location>
        <position position="10"/>
    </location>
    <ligand>
        <name>Mg(2+)</name>
        <dbReference type="ChEBI" id="CHEBI:18420"/>
    </ligand>
</feature>
<dbReference type="Pfam" id="PF11798">
    <property type="entry name" value="IMS_HHH"/>
    <property type="match status" value="1"/>
</dbReference>
<dbReference type="GO" id="GO:0003684">
    <property type="term" value="F:damaged DNA binding"/>
    <property type="evidence" value="ECO:0007669"/>
    <property type="project" value="InterPro"/>
</dbReference>
<keyword evidence="2" id="KW-0548">Nucleotidyltransferase</keyword>
<dbReference type="Proteomes" id="UP001216384">
    <property type="component" value="Unassembled WGS sequence"/>
</dbReference>
<comment type="similarity">
    <text evidence="1 2">Belongs to the DNA polymerase type-Y family.</text>
</comment>
<comment type="function">
    <text evidence="2">Poorly processive, error-prone DNA polymerase involved in untargeted mutagenesis. Copies undamaged DNA at stalled replication forks, which arise in vivo from mismatched or misaligned primer ends. These misaligned primers can be extended by PolIV. Exhibits no 3'-5' exonuclease (proofreading) activity. May be involved in translesional synthesis, in conjunction with the beta clamp from PolIII.</text>
</comment>
<protein>
    <recommendedName>
        <fullName evidence="2">DNA polymerase IV</fullName>
        <shortName evidence="2">Pol IV</shortName>
        <ecNumber evidence="2">2.7.7.7</ecNumber>
    </recommendedName>
</protein>
<dbReference type="InterPro" id="IPR017961">
    <property type="entry name" value="DNA_pol_Y-fam_little_finger"/>
</dbReference>
<organism evidence="4 5">
    <name type="scientific">Mycoplasma bradburyae</name>
    <dbReference type="NCBI Taxonomy" id="2963128"/>
    <lineage>
        <taxon>Bacteria</taxon>
        <taxon>Bacillati</taxon>
        <taxon>Mycoplasmatota</taxon>
        <taxon>Mollicutes</taxon>
        <taxon>Mycoplasmataceae</taxon>
        <taxon>Mycoplasma</taxon>
    </lineage>
</organism>
<reference evidence="4" key="1">
    <citation type="submission" date="2021-11" db="EMBL/GenBank/DDBJ databases">
        <title>Description of Mycoplasma bradburyaesp. nov.from sea birds: a tribute to a great mycoplasmologist.</title>
        <authorList>
            <person name="Ramirez A.S."/>
            <person name="Poveda C."/>
            <person name="Suarez-Perez A."/>
            <person name="Rosales R.S."/>
            <person name="Dijkman R."/>
            <person name="Feberwee A."/>
            <person name="Spergser J."/>
            <person name="Szostak M.P."/>
            <person name="Ressel L."/>
            <person name="Calabuig P."/>
            <person name="Catania S."/>
            <person name="Gobbo F."/>
            <person name="Timofte D."/>
            <person name="Poveda J.B."/>
        </authorList>
    </citation>
    <scope>NUCLEOTIDE SEQUENCE</scope>
    <source>
        <strain evidence="4">T264</strain>
    </source>
</reference>
<dbReference type="HAMAP" id="MF_01113">
    <property type="entry name" value="DNApol_IV"/>
    <property type="match status" value="1"/>
</dbReference>
<feature type="domain" description="UmuC" evidence="3">
    <location>
        <begin position="6"/>
        <end position="189"/>
    </location>
</feature>
<feature type="active site" evidence="2">
    <location>
        <position position="106"/>
    </location>
</feature>
<comment type="subunit">
    <text evidence="2">Monomer.</text>
</comment>
<dbReference type="Gene3D" id="3.30.70.270">
    <property type="match status" value="1"/>
</dbReference>
<keyword evidence="2" id="KW-0460">Magnesium</keyword>
<dbReference type="EMBL" id="JAJHZP010000001">
    <property type="protein sequence ID" value="MDC4183071.1"/>
    <property type="molecule type" value="Genomic_DNA"/>
</dbReference>
<comment type="catalytic activity">
    <reaction evidence="2">
        <text>DNA(n) + a 2'-deoxyribonucleoside 5'-triphosphate = DNA(n+1) + diphosphate</text>
        <dbReference type="Rhea" id="RHEA:22508"/>
        <dbReference type="Rhea" id="RHEA-COMP:17339"/>
        <dbReference type="Rhea" id="RHEA-COMP:17340"/>
        <dbReference type="ChEBI" id="CHEBI:33019"/>
        <dbReference type="ChEBI" id="CHEBI:61560"/>
        <dbReference type="ChEBI" id="CHEBI:173112"/>
        <dbReference type="EC" id="2.7.7.7"/>
    </reaction>
</comment>
<feature type="binding site" evidence="2">
    <location>
        <position position="105"/>
    </location>
    <ligand>
        <name>Mg(2+)</name>
        <dbReference type="ChEBI" id="CHEBI:18420"/>
    </ligand>
</feature>
<dbReference type="CDD" id="cd03586">
    <property type="entry name" value="PolY_Pol_IV_kappa"/>
    <property type="match status" value="1"/>
</dbReference>
<keyword evidence="2" id="KW-0808">Transferase</keyword>
<keyword evidence="2" id="KW-0234">DNA repair</keyword>
<dbReference type="InterPro" id="IPR043128">
    <property type="entry name" value="Rev_trsase/Diguanyl_cyclase"/>
</dbReference>
<keyword evidence="2" id="KW-0479">Metal-binding</keyword>
<accession>A0AAW6HQV9</accession>
<dbReference type="GO" id="GO:0006261">
    <property type="term" value="P:DNA-templated DNA replication"/>
    <property type="evidence" value="ECO:0007669"/>
    <property type="project" value="UniProtKB-UniRule"/>
</dbReference>
<keyword evidence="2" id="KW-0239">DNA-directed DNA polymerase</keyword>
<dbReference type="Gene3D" id="3.30.1490.100">
    <property type="entry name" value="DNA polymerase, Y-family, little finger domain"/>
    <property type="match status" value="1"/>
</dbReference>
<evidence type="ECO:0000259" key="3">
    <source>
        <dbReference type="PROSITE" id="PS50173"/>
    </source>
</evidence>
<dbReference type="PANTHER" id="PTHR11076">
    <property type="entry name" value="DNA REPAIR POLYMERASE UMUC / TRANSFERASE FAMILY MEMBER"/>
    <property type="match status" value="1"/>
</dbReference>
<comment type="caution">
    <text evidence="4">The sequence shown here is derived from an EMBL/GenBank/DDBJ whole genome shotgun (WGS) entry which is preliminary data.</text>
</comment>
<dbReference type="GO" id="GO:0000287">
    <property type="term" value="F:magnesium ion binding"/>
    <property type="evidence" value="ECO:0007669"/>
    <property type="project" value="UniProtKB-UniRule"/>
</dbReference>
<dbReference type="GO" id="GO:0003887">
    <property type="term" value="F:DNA-directed DNA polymerase activity"/>
    <property type="evidence" value="ECO:0007669"/>
    <property type="project" value="UniProtKB-UniRule"/>
</dbReference>
<dbReference type="RefSeq" id="WP_255045729.1">
    <property type="nucleotide sequence ID" value="NZ_CP101415.1"/>
</dbReference>
<dbReference type="Pfam" id="PF11799">
    <property type="entry name" value="IMS_C"/>
    <property type="match status" value="1"/>
</dbReference>
<sequence>MARKTIFHIDFDAFFASVEEKSNPEYINKPLAVGSKSHGSIVSSANYVARNFGVRSAMPIFQAKKLCPSLIIAEVDFSKYEKVSAYVFTYLRDFITKKIEVASIDECYLDVTDILEKNRNLSAVELAKMIQRQILELTNLTVSIGISSNLFLAKMATDQNKPNGVYEIWPEEIKEKLWPINISKMYLIGSKKIPVLNELNIKNIGNFAQFKDREKLISIFKNMYWTHYNHANGKGDDFVNYENSSRKSVSVSRNIRYIVRNYDSILDIFDDLFDEIYQRLKNQNLLTKNVSVSLKNNKTISLSYSFKQFIDKRSSLYNKAVELLDRLHNGEIVSNIGITFNNIKKKYKYIPNINIYQELSKEQKDLTILKKIVSDINNETNKELLNIAEDFDYFKYQK</sequence>
<proteinExistence type="inferred from homology"/>
<keyword evidence="2" id="KW-0235">DNA replication</keyword>
<dbReference type="SUPFAM" id="SSF56672">
    <property type="entry name" value="DNA/RNA polymerases"/>
    <property type="match status" value="1"/>
</dbReference>
<dbReference type="PROSITE" id="PS50173">
    <property type="entry name" value="UMUC"/>
    <property type="match status" value="1"/>
</dbReference>
<gene>
    <name evidence="2" type="primary">dinB</name>
    <name evidence="4" type="ORF">LNO71_00230</name>
</gene>
<keyword evidence="2" id="KW-0227">DNA damage</keyword>
<evidence type="ECO:0000256" key="1">
    <source>
        <dbReference type="ARBA" id="ARBA00010945"/>
    </source>
</evidence>
<dbReference type="InterPro" id="IPR043502">
    <property type="entry name" value="DNA/RNA_pol_sf"/>
</dbReference>
<dbReference type="Pfam" id="PF00817">
    <property type="entry name" value="IMS"/>
    <property type="match status" value="1"/>
</dbReference>
<evidence type="ECO:0000256" key="2">
    <source>
        <dbReference type="HAMAP-Rule" id="MF_01113"/>
    </source>
</evidence>
<dbReference type="GO" id="GO:0042276">
    <property type="term" value="P:error-prone translesion synthesis"/>
    <property type="evidence" value="ECO:0007669"/>
    <property type="project" value="TreeGrafter"/>
</dbReference>
<dbReference type="EC" id="2.7.7.7" evidence="2"/>
<dbReference type="InterPro" id="IPR050116">
    <property type="entry name" value="DNA_polymerase-Y"/>
</dbReference>
<keyword evidence="2" id="KW-0238">DNA-binding</keyword>
<dbReference type="InterPro" id="IPR024728">
    <property type="entry name" value="PolY_HhH_motif"/>
</dbReference>
<dbReference type="PANTHER" id="PTHR11076:SF33">
    <property type="entry name" value="DNA POLYMERASE KAPPA"/>
    <property type="match status" value="1"/>
</dbReference>
<dbReference type="AlphaFoldDB" id="A0AAW6HQV9"/>
<dbReference type="Gene3D" id="3.40.1170.60">
    <property type="match status" value="1"/>
</dbReference>
<feature type="site" description="Substrate discrimination" evidence="2">
    <location>
        <position position="15"/>
    </location>
</feature>
<dbReference type="InterPro" id="IPR036775">
    <property type="entry name" value="DNA_pol_Y-fam_lit_finger_sf"/>
</dbReference>
<comment type="cofactor">
    <cofactor evidence="2">
        <name>Mg(2+)</name>
        <dbReference type="ChEBI" id="CHEBI:18420"/>
    </cofactor>
    <text evidence="2">Binds 2 magnesium ions per subunit.</text>
</comment>
<dbReference type="InterPro" id="IPR022880">
    <property type="entry name" value="DNApol_IV"/>
</dbReference>
<comment type="subcellular location">
    <subcellularLocation>
        <location evidence="2">Cytoplasm</location>
    </subcellularLocation>
</comment>
<dbReference type="GO" id="GO:0009432">
    <property type="term" value="P:SOS response"/>
    <property type="evidence" value="ECO:0007669"/>
    <property type="project" value="TreeGrafter"/>
</dbReference>
<dbReference type="GO" id="GO:0005829">
    <property type="term" value="C:cytosol"/>
    <property type="evidence" value="ECO:0007669"/>
    <property type="project" value="TreeGrafter"/>
</dbReference>
<dbReference type="GO" id="GO:0006281">
    <property type="term" value="P:DNA repair"/>
    <property type="evidence" value="ECO:0007669"/>
    <property type="project" value="UniProtKB-UniRule"/>
</dbReference>
<dbReference type="SUPFAM" id="SSF100879">
    <property type="entry name" value="Lesion bypass DNA polymerase (Y-family), little finger domain"/>
    <property type="match status" value="1"/>
</dbReference>